<name>A0ABN2IV33_9ACTN</name>
<evidence type="ECO:0000313" key="1">
    <source>
        <dbReference type="EMBL" id="GAA1712410.1"/>
    </source>
</evidence>
<dbReference type="RefSeq" id="WP_344162222.1">
    <property type="nucleotide sequence ID" value="NZ_BAAANF010000023.1"/>
</dbReference>
<sequence>MSHTARCADSASTRCKCECDGSLHGVSPGPIYRTLYDAYARDTAPDHAVLRAVDETAVEVLTELMRRAPDDLEQVRGIVEEALTGQAWLLLWDGGKPSKKLNRRHWLCAILADLADAVDELIDFPGMISDAGYKTATAKGWGPLRSRAAARIIEAVFKVTFTSALEPIATLPLKIRLVALMFCPGLAKHSELEQGFAHDLRDALGDA</sequence>
<accession>A0ABN2IV33</accession>
<protein>
    <submittedName>
        <fullName evidence="1">Uncharacterized protein</fullName>
    </submittedName>
</protein>
<evidence type="ECO:0000313" key="2">
    <source>
        <dbReference type="Proteomes" id="UP001500280"/>
    </source>
</evidence>
<dbReference type="Proteomes" id="UP001500280">
    <property type="component" value="Unassembled WGS sequence"/>
</dbReference>
<gene>
    <name evidence="1" type="ORF">GCM10009745_70770</name>
</gene>
<comment type="caution">
    <text evidence="1">The sequence shown here is derived from an EMBL/GenBank/DDBJ whole genome shotgun (WGS) entry which is preliminary data.</text>
</comment>
<proteinExistence type="predicted"/>
<keyword evidence="2" id="KW-1185">Reference proteome</keyword>
<reference evidence="1 2" key="1">
    <citation type="journal article" date="2019" name="Int. J. Syst. Evol. Microbiol.">
        <title>The Global Catalogue of Microorganisms (GCM) 10K type strain sequencing project: providing services to taxonomists for standard genome sequencing and annotation.</title>
        <authorList>
            <consortium name="The Broad Institute Genomics Platform"/>
            <consortium name="The Broad Institute Genome Sequencing Center for Infectious Disease"/>
            <person name="Wu L."/>
            <person name="Ma J."/>
        </authorList>
    </citation>
    <scope>NUCLEOTIDE SEQUENCE [LARGE SCALE GENOMIC DNA]</scope>
    <source>
        <strain evidence="1 2">JCM 14307</strain>
    </source>
</reference>
<organism evidence="1 2">
    <name type="scientific">Kribbella yunnanensis</name>
    <dbReference type="NCBI Taxonomy" id="190194"/>
    <lineage>
        <taxon>Bacteria</taxon>
        <taxon>Bacillati</taxon>
        <taxon>Actinomycetota</taxon>
        <taxon>Actinomycetes</taxon>
        <taxon>Propionibacteriales</taxon>
        <taxon>Kribbellaceae</taxon>
        <taxon>Kribbella</taxon>
    </lineage>
</organism>
<dbReference type="EMBL" id="BAAANF010000023">
    <property type="protein sequence ID" value="GAA1712410.1"/>
    <property type="molecule type" value="Genomic_DNA"/>
</dbReference>